<evidence type="ECO:0000256" key="4">
    <source>
        <dbReference type="ARBA" id="ARBA00004667"/>
    </source>
</evidence>
<dbReference type="InterPro" id="IPR013820">
    <property type="entry name" value="ATP_PRibTrfase_cat"/>
</dbReference>
<organism evidence="21 22">
    <name type="scientific">Methanooceanicella nereidis</name>
    <dbReference type="NCBI Taxonomy" id="2052831"/>
    <lineage>
        <taxon>Archaea</taxon>
        <taxon>Methanobacteriati</taxon>
        <taxon>Methanobacteriota</taxon>
        <taxon>Stenosarchaea group</taxon>
        <taxon>Methanomicrobia</taxon>
        <taxon>Methanocellales</taxon>
        <taxon>Methanocellaceae</taxon>
        <taxon>Methanooceanicella</taxon>
    </lineage>
</organism>
<comment type="activity regulation">
    <text evidence="18">Feedback inhibited by histidine.</text>
</comment>
<evidence type="ECO:0000256" key="1">
    <source>
        <dbReference type="ARBA" id="ARBA00000915"/>
    </source>
</evidence>
<name>A0AAP2RCC7_9EURY</name>
<dbReference type="InterPro" id="IPR015867">
    <property type="entry name" value="N-reg_PII/ATP_PRibTrfase_C"/>
</dbReference>
<dbReference type="InterPro" id="IPR018198">
    <property type="entry name" value="ATP_PRibTrfase_CS"/>
</dbReference>
<comment type="catalytic activity">
    <reaction evidence="1 18">
        <text>1-(5-phospho-beta-D-ribosyl)-ATP + diphosphate = 5-phospho-alpha-D-ribose 1-diphosphate + ATP</text>
        <dbReference type="Rhea" id="RHEA:18473"/>
        <dbReference type="ChEBI" id="CHEBI:30616"/>
        <dbReference type="ChEBI" id="CHEBI:33019"/>
        <dbReference type="ChEBI" id="CHEBI:58017"/>
        <dbReference type="ChEBI" id="CHEBI:73183"/>
        <dbReference type="EC" id="2.4.2.17"/>
    </reaction>
</comment>
<evidence type="ECO:0000256" key="5">
    <source>
        <dbReference type="ARBA" id="ARBA00007955"/>
    </source>
</evidence>
<evidence type="ECO:0000256" key="9">
    <source>
        <dbReference type="ARBA" id="ARBA00022605"/>
    </source>
</evidence>
<evidence type="ECO:0000256" key="2">
    <source>
        <dbReference type="ARBA" id="ARBA00001946"/>
    </source>
</evidence>
<dbReference type="PROSITE" id="PS01316">
    <property type="entry name" value="ATP_P_PHORIBOSYLTR"/>
    <property type="match status" value="1"/>
</dbReference>
<evidence type="ECO:0000256" key="12">
    <source>
        <dbReference type="ARBA" id="ARBA00022723"/>
    </source>
</evidence>
<evidence type="ECO:0000256" key="17">
    <source>
        <dbReference type="ARBA" id="ARBA00024861"/>
    </source>
</evidence>
<comment type="cofactor">
    <cofactor evidence="2 18">
        <name>Mg(2+)</name>
        <dbReference type="ChEBI" id="CHEBI:18420"/>
    </cofactor>
</comment>
<dbReference type="InterPro" id="IPR013115">
    <property type="entry name" value="HisG_C"/>
</dbReference>
<keyword evidence="8 18" id="KW-0963">Cytoplasm</keyword>
<keyword evidence="22" id="KW-1185">Reference proteome</keyword>
<dbReference type="GO" id="GO:0000105">
    <property type="term" value="P:L-histidine biosynthetic process"/>
    <property type="evidence" value="ECO:0007669"/>
    <property type="project" value="UniProtKB-UniRule"/>
</dbReference>
<dbReference type="AlphaFoldDB" id="A0AAP2RCC7"/>
<dbReference type="PANTHER" id="PTHR21403">
    <property type="entry name" value="ATP PHOSPHORIBOSYLTRANSFERASE ATP-PRTASE"/>
    <property type="match status" value="1"/>
</dbReference>
<evidence type="ECO:0000256" key="10">
    <source>
        <dbReference type="ARBA" id="ARBA00022676"/>
    </source>
</evidence>
<evidence type="ECO:0000259" key="20">
    <source>
        <dbReference type="Pfam" id="PF08029"/>
    </source>
</evidence>
<gene>
    <name evidence="18" type="primary">hisG</name>
    <name evidence="21" type="ORF">CUJ83_05745</name>
</gene>
<keyword evidence="10 18" id="KW-0328">Glycosyltransferase</keyword>
<evidence type="ECO:0000313" key="22">
    <source>
        <dbReference type="Proteomes" id="UP001320159"/>
    </source>
</evidence>
<evidence type="ECO:0000313" key="21">
    <source>
        <dbReference type="EMBL" id="MCD1294502.1"/>
    </source>
</evidence>
<feature type="domain" description="ATP phosphoribosyltransferase catalytic" evidence="19">
    <location>
        <begin position="50"/>
        <end position="204"/>
    </location>
</feature>
<dbReference type="RefSeq" id="WP_230741334.1">
    <property type="nucleotide sequence ID" value="NZ_PGCK01000004.1"/>
</dbReference>
<dbReference type="InterPro" id="IPR001348">
    <property type="entry name" value="ATP_PRibTrfase_HisG"/>
</dbReference>
<evidence type="ECO:0000256" key="7">
    <source>
        <dbReference type="ARBA" id="ARBA00020998"/>
    </source>
</evidence>
<dbReference type="Gene3D" id="3.40.190.10">
    <property type="entry name" value="Periplasmic binding protein-like II"/>
    <property type="match status" value="2"/>
</dbReference>
<dbReference type="InterPro" id="IPR011322">
    <property type="entry name" value="N-reg_PII-like_a/b"/>
</dbReference>
<dbReference type="CDD" id="cd13594">
    <property type="entry name" value="PBP2_HisGL4"/>
    <property type="match status" value="1"/>
</dbReference>
<proteinExistence type="inferred from homology"/>
<dbReference type="EMBL" id="PGCK01000004">
    <property type="protein sequence ID" value="MCD1294502.1"/>
    <property type="molecule type" value="Genomic_DNA"/>
</dbReference>
<dbReference type="SUPFAM" id="SSF53850">
    <property type="entry name" value="Periplasmic binding protein-like II"/>
    <property type="match status" value="1"/>
</dbReference>
<sequence length="285" mass="31369">MVRIALPNKGRVYEPIMNIFEQAGLHIIDHSDRSLFAKTVDDEITLLFARSRDIPEYVEYGAADMGITGVDFIHESGCDIEVLLDMGMGRADLVVAVPDDSDIEKIEDLEGKKIATEFPEITKKFFSSKGINVHVVEVSGATEITPHIGVADAIVDLTSSGTTLSINHLKIIAHVLRTTQKLIASKESMAKDGRKISEITRALESVIEAKGKRYLMMNVPVSSLDMVKKKIPGMSGPTVMKVESTSPMCAVHAVVPEKEIYKLINELKDVGARDILIVPIERIMR</sequence>
<reference evidence="21 22" key="1">
    <citation type="submission" date="2017-11" db="EMBL/GenBank/DDBJ databases">
        <title>Isolation and Characterization of Family Methanocellaceae Species from Potential Methane Hydrate Area Offshore Southwestern Taiwan.</title>
        <authorList>
            <person name="Zhang W.-L."/>
            <person name="Chen W.-C."/>
            <person name="Lai M.-C."/>
            <person name="Chen S.-C."/>
        </authorList>
    </citation>
    <scope>NUCLEOTIDE SEQUENCE [LARGE SCALE GENOMIC DNA]</scope>
    <source>
        <strain evidence="21 22">CWC-04</strain>
    </source>
</reference>
<dbReference type="EC" id="2.4.2.17" evidence="6 18"/>
<evidence type="ECO:0000256" key="15">
    <source>
        <dbReference type="ARBA" id="ARBA00022842"/>
    </source>
</evidence>
<dbReference type="FunFam" id="3.30.70.120:FF:000002">
    <property type="entry name" value="ATP phosphoribosyltransferase"/>
    <property type="match status" value="1"/>
</dbReference>
<evidence type="ECO:0000256" key="16">
    <source>
        <dbReference type="ARBA" id="ARBA00023102"/>
    </source>
</evidence>
<feature type="domain" description="Histidine biosynthesis HisG C-terminal" evidence="20">
    <location>
        <begin position="209"/>
        <end position="282"/>
    </location>
</feature>
<keyword evidence="12 18" id="KW-0479">Metal-binding</keyword>
<dbReference type="SUPFAM" id="SSF54913">
    <property type="entry name" value="GlnB-like"/>
    <property type="match status" value="1"/>
</dbReference>
<keyword evidence="9 18" id="KW-0028">Amino-acid biosynthesis</keyword>
<evidence type="ECO:0000256" key="3">
    <source>
        <dbReference type="ARBA" id="ARBA00004496"/>
    </source>
</evidence>
<evidence type="ECO:0000256" key="13">
    <source>
        <dbReference type="ARBA" id="ARBA00022741"/>
    </source>
</evidence>
<keyword evidence="14 18" id="KW-0067">ATP-binding</keyword>
<dbReference type="Pfam" id="PF08029">
    <property type="entry name" value="HisG_C"/>
    <property type="match status" value="1"/>
</dbReference>
<evidence type="ECO:0000256" key="18">
    <source>
        <dbReference type="HAMAP-Rule" id="MF_00079"/>
    </source>
</evidence>
<dbReference type="GO" id="GO:0005737">
    <property type="term" value="C:cytoplasm"/>
    <property type="evidence" value="ECO:0007669"/>
    <property type="project" value="UniProtKB-SubCell"/>
</dbReference>
<comment type="pathway">
    <text evidence="4 18">Amino-acid biosynthesis; L-histidine biosynthesis; L-histidine from 5-phospho-alpha-D-ribose 1-diphosphate: step 1/9.</text>
</comment>
<dbReference type="Pfam" id="PF01634">
    <property type="entry name" value="HisG"/>
    <property type="match status" value="1"/>
</dbReference>
<dbReference type="GO" id="GO:0000287">
    <property type="term" value="F:magnesium ion binding"/>
    <property type="evidence" value="ECO:0007669"/>
    <property type="project" value="UniProtKB-UniRule"/>
</dbReference>
<dbReference type="GO" id="GO:0003879">
    <property type="term" value="F:ATP phosphoribosyltransferase activity"/>
    <property type="evidence" value="ECO:0007669"/>
    <property type="project" value="UniProtKB-UniRule"/>
</dbReference>
<evidence type="ECO:0000256" key="8">
    <source>
        <dbReference type="ARBA" id="ARBA00022490"/>
    </source>
</evidence>
<dbReference type="Proteomes" id="UP001320159">
    <property type="component" value="Unassembled WGS sequence"/>
</dbReference>
<protein>
    <recommendedName>
        <fullName evidence="7 18">ATP phosphoribosyltransferase</fullName>
        <shortName evidence="18">ATP-PRT</shortName>
        <shortName evidence="18">ATP-PRTase</shortName>
        <ecNumber evidence="6 18">2.4.2.17</ecNumber>
    </recommendedName>
</protein>
<accession>A0AAP2RCC7</accession>
<dbReference type="InterPro" id="IPR020621">
    <property type="entry name" value="ATP-PRT_HisG_long"/>
</dbReference>
<dbReference type="PANTHER" id="PTHR21403:SF10">
    <property type="entry name" value="ATP PHOSPHORIBOSYLTRANSFERASE"/>
    <property type="match status" value="1"/>
</dbReference>
<evidence type="ECO:0000256" key="6">
    <source>
        <dbReference type="ARBA" id="ARBA00011946"/>
    </source>
</evidence>
<dbReference type="Gene3D" id="3.30.70.120">
    <property type="match status" value="1"/>
</dbReference>
<evidence type="ECO:0000256" key="14">
    <source>
        <dbReference type="ARBA" id="ARBA00022840"/>
    </source>
</evidence>
<comment type="similarity">
    <text evidence="5 18">Belongs to the ATP phosphoribosyltransferase family. Long subfamily.</text>
</comment>
<keyword evidence="15 18" id="KW-0460">Magnesium</keyword>
<dbReference type="HAMAP" id="MF_00079">
    <property type="entry name" value="HisG_Long"/>
    <property type="match status" value="1"/>
</dbReference>
<evidence type="ECO:0000256" key="11">
    <source>
        <dbReference type="ARBA" id="ARBA00022679"/>
    </source>
</evidence>
<keyword evidence="11 18" id="KW-0808">Transferase</keyword>
<dbReference type="NCBIfam" id="TIGR00070">
    <property type="entry name" value="hisG"/>
    <property type="match status" value="1"/>
</dbReference>
<evidence type="ECO:0000259" key="19">
    <source>
        <dbReference type="Pfam" id="PF01634"/>
    </source>
</evidence>
<dbReference type="GO" id="GO:0005524">
    <property type="term" value="F:ATP binding"/>
    <property type="evidence" value="ECO:0007669"/>
    <property type="project" value="UniProtKB-KW"/>
</dbReference>
<comment type="function">
    <text evidence="17 18">Catalyzes the condensation of ATP and 5-phosphoribose 1-diphosphate to form N'-(5'-phosphoribosyl)-ATP (PR-ATP). Has a crucial role in the pathway because the rate of histidine biosynthesis seems to be controlled primarily by regulation of HisG enzymatic activity.</text>
</comment>
<keyword evidence="16 18" id="KW-0368">Histidine biosynthesis</keyword>
<comment type="subcellular location">
    <subcellularLocation>
        <location evidence="3 18">Cytoplasm</location>
    </subcellularLocation>
</comment>
<dbReference type="NCBIfam" id="TIGR03455">
    <property type="entry name" value="HisG_C-term"/>
    <property type="match status" value="1"/>
</dbReference>
<keyword evidence="13 18" id="KW-0547">Nucleotide-binding</keyword>
<comment type="caution">
    <text evidence="21">The sequence shown here is derived from an EMBL/GenBank/DDBJ whole genome shotgun (WGS) entry which is preliminary data.</text>
</comment>